<sequence length="92" mass="10413">MVIILGFFNESTYINKPTLKNINNSTREGPSIELASIACAASEIGYVVALSRCNDWDNIKSDHLKKNEFSVDESMIKEYERLEIKAKNNQIS</sequence>
<dbReference type="AlphaFoldDB" id="A0A397IGJ1"/>
<evidence type="ECO:0000313" key="1">
    <source>
        <dbReference type="EMBL" id="RHZ72896.1"/>
    </source>
</evidence>
<protein>
    <submittedName>
        <fullName evidence="1">Uncharacterized protein</fullName>
    </submittedName>
</protein>
<comment type="caution">
    <text evidence="1">The sequence shown here is derived from an EMBL/GenBank/DDBJ whole genome shotgun (WGS) entry which is preliminary data.</text>
</comment>
<dbReference type="Proteomes" id="UP000266861">
    <property type="component" value="Unassembled WGS sequence"/>
</dbReference>
<organism evidence="1 2">
    <name type="scientific">Diversispora epigaea</name>
    <dbReference type="NCBI Taxonomy" id="1348612"/>
    <lineage>
        <taxon>Eukaryota</taxon>
        <taxon>Fungi</taxon>
        <taxon>Fungi incertae sedis</taxon>
        <taxon>Mucoromycota</taxon>
        <taxon>Glomeromycotina</taxon>
        <taxon>Glomeromycetes</taxon>
        <taxon>Diversisporales</taxon>
        <taxon>Diversisporaceae</taxon>
        <taxon>Diversispora</taxon>
    </lineage>
</organism>
<dbReference type="EMBL" id="PQFF01000218">
    <property type="protein sequence ID" value="RHZ72896.1"/>
    <property type="molecule type" value="Genomic_DNA"/>
</dbReference>
<proteinExistence type="predicted"/>
<gene>
    <name evidence="1" type="ORF">Glove_236g52</name>
</gene>
<name>A0A397IGJ1_9GLOM</name>
<dbReference type="OrthoDB" id="2418982at2759"/>
<keyword evidence="2" id="KW-1185">Reference proteome</keyword>
<evidence type="ECO:0000313" key="2">
    <source>
        <dbReference type="Proteomes" id="UP000266861"/>
    </source>
</evidence>
<accession>A0A397IGJ1</accession>
<reference evidence="1 2" key="1">
    <citation type="submission" date="2018-08" db="EMBL/GenBank/DDBJ databases">
        <title>Genome and evolution of the arbuscular mycorrhizal fungus Diversispora epigaea (formerly Glomus versiforme) and its bacterial endosymbionts.</title>
        <authorList>
            <person name="Sun X."/>
            <person name="Fei Z."/>
            <person name="Harrison M."/>
        </authorList>
    </citation>
    <scope>NUCLEOTIDE SEQUENCE [LARGE SCALE GENOMIC DNA]</scope>
    <source>
        <strain evidence="1 2">IT104</strain>
    </source>
</reference>